<protein>
    <submittedName>
        <fullName evidence="2">Uncharacterized protein</fullName>
    </submittedName>
</protein>
<accession>A0A2A2G9G4</accession>
<dbReference type="EMBL" id="NSKE01000005">
    <property type="protein sequence ID" value="PAU94221.1"/>
    <property type="molecule type" value="Genomic_DNA"/>
</dbReference>
<keyword evidence="3" id="KW-1185">Reference proteome</keyword>
<feature type="region of interest" description="Disordered" evidence="1">
    <location>
        <begin position="1"/>
        <end position="20"/>
    </location>
</feature>
<gene>
    <name evidence="2" type="ORF">CK503_08390</name>
</gene>
<dbReference type="Proteomes" id="UP000218831">
    <property type="component" value="Unassembled WGS sequence"/>
</dbReference>
<comment type="caution">
    <text evidence="2">The sequence shown here is derived from an EMBL/GenBank/DDBJ whole genome shotgun (WGS) entry which is preliminary data.</text>
</comment>
<sequence length="95" mass="10963">MSNFENPENTNNSSTETGSNYEDFMTIGEAISYMCEKLGRISRTTFYRCGYRKMITVRSYGRNKSTGREAVKLCRKSEVDYIIQTIQENPHGENL</sequence>
<evidence type="ECO:0000313" key="2">
    <source>
        <dbReference type="EMBL" id="PAU94221.1"/>
    </source>
</evidence>
<evidence type="ECO:0000256" key="1">
    <source>
        <dbReference type="SAM" id="MobiDB-lite"/>
    </source>
</evidence>
<proteinExistence type="predicted"/>
<evidence type="ECO:0000313" key="3">
    <source>
        <dbReference type="Proteomes" id="UP000218831"/>
    </source>
</evidence>
<organism evidence="2 3">
    <name type="scientific">Fodinibius salipaludis</name>
    <dbReference type="NCBI Taxonomy" id="2032627"/>
    <lineage>
        <taxon>Bacteria</taxon>
        <taxon>Pseudomonadati</taxon>
        <taxon>Balneolota</taxon>
        <taxon>Balneolia</taxon>
        <taxon>Balneolales</taxon>
        <taxon>Balneolaceae</taxon>
        <taxon>Fodinibius</taxon>
    </lineage>
</organism>
<reference evidence="2 3" key="1">
    <citation type="submission" date="2017-08" db="EMBL/GenBank/DDBJ databases">
        <title>Aliifodinibius alkalisoli sp. nov., isolated from saline alkaline soil.</title>
        <authorList>
            <person name="Liu D."/>
            <person name="Zhang G."/>
        </authorList>
    </citation>
    <scope>NUCLEOTIDE SEQUENCE [LARGE SCALE GENOMIC DNA]</scope>
    <source>
        <strain evidence="2 3">WN023</strain>
    </source>
</reference>
<dbReference type="AlphaFoldDB" id="A0A2A2G9G4"/>
<name>A0A2A2G9G4_9BACT</name>